<feature type="domain" description="G-protein coupled receptors family 1 profile" evidence="12">
    <location>
        <begin position="132"/>
        <end position="393"/>
    </location>
</feature>
<evidence type="ECO:0000313" key="14">
    <source>
        <dbReference type="EnsemblMetazoa" id="CapteP215255"/>
    </source>
</evidence>
<evidence type="ECO:0000256" key="7">
    <source>
        <dbReference type="ARBA" id="ARBA00023224"/>
    </source>
</evidence>
<dbReference type="OrthoDB" id="2132067at2759"/>
<comment type="similarity">
    <text evidence="8">Belongs to the G-protein coupled receptor 1 family.</text>
</comment>
<reference evidence="14" key="3">
    <citation type="submission" date="2015-06" db="UniProtKB">
        <authorList>
            <consortium name="EnsemblMetazoa"/>
        </authorList>
    </citation>
    <scope>IDENTIFICATION</scope>
</reference>
<evidence type="ECO:0000256" key="8">
    <source>
        <dbReference type="RuleBase" id="RU000688"/>
    </source>
</evidence>
<dbReference type="GO" id="GO:0005886">
    <property type="term" value="C:plasma membrane"/>
    <property type="evidence" value="ECO:0007669"/>
    <property type="project" value="TreeGrafter"/>
</dbReference>
<feature type="transmembrane region" description="Helical" evidence="10">
    <location>
        <begin position="152"/>
        <end position="173"/>
    </location>
</feature>
<keyword evidence="2 8" id="KW-0812">Transmembrane</keyword>
<feature type="chain" id="PRO_5008788997" description="G-protein coupled receptors family 1 profile domain-containing protein" evidence="11">
    <location>
        <begin position="21"/>
        <end position="448"/>
    </location>
</feature>
<sequence>MQGLWWILLTIAGHTLTSYSQEIATTEVVDTSTQAENVLTDADLGYGTQCLVMYFRVYPKGPYTVFDKYCRCMLLCIDRETGKEIPQDDDELKQKQKELLDELTGNLKDDVYGDRVIFVITYSLILVVGLLGNSMVLVTIGKFLGTKSVTNTFIASLACADLLVIMICLPFQINYVWNADWTAGKYACYVVIYLYYASYIASCLTLTAMSIERWLAICFPMRAQYASSSGRARKTALLVWVISFALAVPAIFVVITERDSCLIMIRQTPLLRFFTLYVGAVIFFIPLIVMATAYTHTAITLWKSIKTNREMNAAAKQANGKGDAGSERLKVIQMLIGVLVIFAFCWTPNLVMDIAESFGYEALPGVSLRNERYIDRAFACLTFANSCLNPLLYAFLSAQFRTGFLRCLAICCPKVLREKHSGASMSSGMTSRTGLNSEVKSISSKTAI</sequence>
<evidence type="ECO:0000256" key="11">
    <source>
        <dbReference type="SAM" id="SignalP"/>
    </source>
</evidence>
<evidence type="ECO:0000256" key="9">
    <source>
        <dbReference type="SAM" id="MobiDB-lite"/>
    </source>
</evidence>
<feature type="transmembrane region" description="Helical" evidence="10">
    <location>
        <begin position="236"/>
        <end position="256"/>
    </location>
</feature>
<dbReference type="PRINTS" id="PR00237">
    <property type="entry name" value="GPCRRHODOPSN"/>
</dbReference>
<dbReference type="Gene3D" id="1.20.1070.10">
    <property type="entry name" value="Rhodopsin 7-helix transmembrane proteins"/>
    <property type="match status" value="1"/>
</dbReference>
<evidence type="ECO:0000313" key="15">
    <source>
        <dbReference type="Proteomes" id="UP000014760"/>
    </source>
</evidence>
<feature type="region of interest" description="Disordered" evidence="9">
    <location>
        <begin position="423"/>
        <end position="448"/>
    </location>
</feature>
<feature type="transmembrane region" description="Helical" evidence="10">
    <location>
        <begin position="276"/>
        <end position="302"/>
    </location>
</feature>
<evidence type="ECO:0000256" key="4">
    <source>
        <dbReference type="ARBA" id="ARBA00023040"/>
    </source>
</evidence>
<dbReference type="GO" id="GO:0004930">
    <property type="term" value="F:G protein-coupled receptor activity"/>
    <property type="evidence" value="ECO:0007669"/>
    <property type="project" value="UniProtKB-KW"/>
</dbReference>
<evidence type="ECO:0000256" key="10">
    <source>
        <dbReference type="SAM" id="Phobius"/>
    </source>
</evidence>
<gene>
    <name evidence="13" type="ORF">CAPTEDRAFT_215255</name>
</gene>
<keyword evidence="11" id="KW-0732">Signal</keyword>
<dbReference type="Proteomes" id="UP000014760">
    <property type="component" value="Unassembled WGS sequence"/>
</dbReference>
<proteinExistence type="inferred from homology"/>
<evidence type="ECO:0000256" key="2">
    <source>
        <dbReference type="ARBA" id="ARBA00022692"/>
    </source>
</evidence>
<dbReference type="PROSITE" id="PS50262">
    <property type="entry name" value="G_PROTEIN_RECEP_F1_2"/>
    <property type="match status" value="1"/>
</dbReference>
<dbReference type="PROSITE" id="PS00237">
    <property type="entry name" value="G_PROTEIN_RECEP_F1_1"/>
    <property type="match status" value="1"/>
</dbReference>
<keyword evidence="15" id="KW-1185">Reference proteome</keyword>
<dbReference type="HOGENOM" id="CLU_046758_1_0_1"/>
<feature type="transmembrane region" description="Helical" evidence="10">
    <location>
        <begin position="193"/>
        <end position="215"/>
    </location>
</feature>
<evidence type="ECO:0000256" key="5">
    <source>
        <dbReference type="ARBA" id="ARBA00023136"/>
    </source>
</evidence>
<evidence type="ECO:0000256" key="6">
    <source>
        <dbReference type="ARBA" id="ARBA00023170"/>
    </source>
</evidence>
<dbReference type="InterPro" id="IPR000276">
    <property type="entry name" value="GPCR_Rhodpsn"/>
</dbReference>
<dbReference type="OMA" id="LEFAIVC"/>
<organism evidence="13">
    <name type="scientific">Capitella teleta</name>
    <name type="common">Polychaete worm</name>
    <dbReference type="NCBI Taxonomy" id="283909"/>
    <lineage>
        <taxon>Eukaryota</taxon>
        <taxon>Metazoa</taxon>
        <taxon>Spiralia</taxon>
        <taxon>Lophotrochozoa</taxon>
        <taxon>Annelida</taxon>
        <taxon>Polychaeta</taxon>
        <taxon>Sedentaria</taxon>
        <taxon>Scolecida</taxon>
        <taxon>Capitellidae</taxon>
        <taxon>Capitella</taxon>
    </lineage>
</organism>
<dbReference type="CDD" id="cd15001">
    <property type="entry name" value="7tmA_GPRnna14-like"/>
    <property type="match status" value="1"/>
</dbReference>
<dbReference type="AlphaFoldDB" id="R7VFX6"/>
<keyword evidence="3 10" id="KW-1133">Transmembrane helix</keyword>
<dbReference type="Pfam" id="PF00001">
    <property type="entry name" value="7tm_1"/>
    <property type="match status" value="1"/>
</dbReference>
<reference evidence="13 15" key="2">
    <citation type="journal article" date="2013" name="Nature">
        <title>Insights into bilaterian evolution from three spiralian genomes.</title>
        <authorList>
            <person name="Simakov O."/>
            <person name="Marletaz F."/>
            <person name="Cho S.J."/>
            <person name="Edsinger-Gonzales E."/>
            <person name="Havlak P."/>
            <person name="Hellsten U."/>
            <person name="Kuo D.H."/>
            <person name="Larsson T."/>
            <person name="Lv J."/>
            <person name="Arendt D."/>
            <person name="Savage R."/>
            <person name="Osoegawa K."/>
            <person name="de Jong P."/>
            <person name="Grimwood J."/>
            <person name="Chapman J.A."/>
            <person name="Shapiro H."/>
            <person name="Aerts A."/>
            <person name="Otillar R.P."/>
            <person name="Terry A.Y."/>
            <person name="Boore J.L."/>
            <person name="Grigoriev I.V."/>
            <person name="Lindberg D.R."/>
            <person name="Seaver E.C."/>
            <person name="Weisblat D.A."/>
            <person name="Putnam N.H."/>
            <person name="Rokhsar D.S."/>
        </authorList>
    </citation>
    <scope>NUCLEOTIDE SEQUENCE</scope>
    <source>
        <strain evidence="13 15">I ESC-2004</strain>
    </source>
</reference>
<keyword evidence="6 8" id="KW-0675">Receptor</keyword>
<evidence type="ECO:0000256" key="3">
    <source>
        <dbReference type="ARBA" id="ARBA00022989"/>
    </source>
</evidence>
<keyword evidence="5 10" id="KW-0472">Membrane</keyword>
<dbReference type="STRING" id="283909.R7VFX6"/>
<evidence type="ECO:0000256" key="1">
    <source>
        <dbReference type="ARBA" id="ARBA00004141"/>
    </source>
</evidence>
<comment type="subcellular location">
    <subcellularLocation>
        <location evidence="1">Membrane</location>
        <topology evidence="1">Multi-pass membrane protein</topology>
    </subcellularLocation>
</comment>
<dbReference type="PANTHER" id="PTHR45695">
    <property type="entry name" value="LEUCOKININ RECEPTOR-RELATED"/>
    <property type="match status" value="1"/>
</dbReference>
<accession>R7VFX6</accession>
<dbReference type="EMBL" id="KB292506">
    <property type="protein sequence ID" value="ELU17477.1"/>
    <property type="molecule type" value="Genomic_DNA"/>
</dbReference>
<dbReference type="EMBL" id="AMQN01000568">
    <property type="status" value="NOT_ANNOTATED_CDS"/>
    <property type="molecule type" value="Genomic_DNA"/>
</dbReference>
<feature type="transmembrane region" description="Helical" evidence="10">
    <location>
        <begin position="116"/>
        <end position="140"/>
    </location>
</feature>
<name>R7VFX6_CAPTE</name>
<keyword evidence="7 8" id="KW-0807">Transducer</keyword>
<evidence type="ECO:0000313" key="13">
    <source>
        <dbReference type="EMBL" id="ELU17477.1"/>
    </source>
</evidence>
<dbReference type="PANTHER" id="PTHR45695:SF22">
    <property type="entry name" value="G-PROTEIN COUPLED RECEPTORS FAMILY 1 PROFILE DOMAIN-CONTAINING PROTEIN"/>
    <property type="match status" value="1"/>
</dbReference>
<dbReference type="EnsemblMetazoa" id="CapteT215255">
    <property type="protein sequence ID" value="CapteP215255"/>
    <property type="gene ID" value="CapteG215255"/>
</dbReference>
<feature type="signal peptide" evidence="11">
    <location>
        <begin position="1"/>
        <end position="20"/>
    </location>
</feature>
<evidence type="ECO:0000259" key="12">
    <source>
        <dbReference type="PROSITE" id="PS50262"/>
    </source>
</evidence>
<protein>
    <recommendedName>
        <fullName evidence="12">G-protein coupled receptors family 1 profile domain-containing protein</fullName>
    </recommendedName>
</protein>
<dbReference type="InterPro" id="IPR017452">
    <property type="entry name" value="GPCR_Rhodpsn_7TM"/>
</dbReference>
<feature type="transmembrane region" description="Helical" evidence="10">
    <location>
        <begin position="331"/>
        <end position="351"/>
    </location>
</feature>
<dbReference type="SUPFAM" id="SSF81321">
    <property type="entry name" value="Family A G protein-coupled receptor-like"/>
    <property type="match status" value="1"/>
</dbReference>
<keyword evidence="4 8" id="KW-0297">G-protein coupled receptor</keyword>
<reference evidence="15" key="1">
    <citation type="submission" date="2012-12" db="EMBL/GenBank/DDBJ databases">
        <authorList>
            <person name="Hellsten U."/>
            <person name="Grimwood J."/>
            <person name="Chapman J.A."/>
            <person name="Shapiro H."/>
            <person name="Aerts A."/>
            <person name="Otillar R.P."/>
            <person name="Terry A.Y."/>
            <person name="Boore J.L."/>
            <person name="Simakov O."/>
            <person name="Marletaz F."/>
            <person name="Cho S.-J."/>
            <person name="Edsinger-Gonzales E."/>
            <person name="Havlak P."/>
            <person name="Kuo D.-H."/>
            <person name="Larsson T."/>
            <person name="Lv J."/>
            <person name="Arendt D."/>
            <person name="Savage R."/>
            <person name="Osoegawa K."/>
            <person name="de Jong P."/>
            <person name="Lindberg D.R."/>
            <person name="Seaver E.C."/>
            <person name="Weisblat D.A."/>
            <person name="Putnam N.H."/>
            <person name="Grigoriev I.V."/>
            <person name="Rokhsar D.S."/>
        </authorList>
    </citation>
    <scope>NUCLEOTIDE SEQUENCE</scope>
    <source>
        <strain evidence="15">I ESC-2004</strain>
    </source>
</reference>